<keyword evidence="1 5" id="KW-0489">Methyltransferase</keyword>
<dbReference type="GO" id="GO:0032259">
    <property type="term" value="P:methylation"/>
    <property type="evidence" value="ECO:0007669"/>
    <property type="project" value="UniProtKB-KW"/>
</dbReference>
<comment type="similarity">
    <text evidence="4">Belongs to the class I-like SAM-binding methyltransferase superfamily. Cation-dependent O-methyltransferase family.</text>
</comment>
<dbReference type="Pfam" id="PF01596">
    <property type="entry name" value="Methyltransf_3"/>
    <property type="match status" value="1"/>
</dbReference>
<dbReference type="AlphaFoldDB" id="A0A8H8U2A9"/>
<dbReference type="PANTHER" id="PTHR10509:SF14">
    <property type="entry name" value="CAFFEOYL-COA O-METHYLTRANSFERASE 3-RELATED"/>
    <property type="match status" value="1"/>
</dbReference>
<protein>
    <submittedName>
        <fullName evidence="5">O-methyltransferase</fullName>
    </submittedName>
</protein>
<dbReference type="GeneID" id="41980396"/>
<dbReference type="RefSeq" id="XP_031009729.1">
    <property type="nucleotide sequence ID" value="XM_031145192.1"/>
</dbReference>
<evidence type="ECO:0000313" key="6">
    <source>
        <dbReference type="Proteomes" id="UP000431533"/>
    </source>
</evidence>
<dbReference type="InterPro" id="IPR050362">
    <property type="entry name" value="Cation-dep_OMT"/>
</dbReference>
<dbReference type="Gene3D" id="3.40.50.150">
    <property type="entry name" value="Vaccinia Virus protein VP39"/>
    <property type="match status" value="1"/>
</dbReference>
<keyword evidence="6" id="KW-1185">Reference proteome</keyword>
<dbReference type="SUPFAM" id="SSF53335">
    <property type="entry name" value="S-adenosyl-L-methionine-dependent methyltransferases"/>
    <property type="match status" value="1"/>
</dbReference>
<sequence length="225" mass="24512">FWQQGLSKIKTVDEYIISALLPQDDALSSTLKANATSGLPAIDVSPLGKFLYLLAKLNNAKRILEFGTLGGYSAIWFAKAIPSDGKVITRELEPGIAEIAQSNIDNAGLEVKDKIEIRLGPALETLGQLDKEGVEDFDMVFIDADKENNSTYFRWALEHSHAGTLIVVDNVVRSGFIADKDNNAPTTLGARKVFDALKGEKRVECTAFQTIGLKGWDGMALARVI</sequence>
<dbReference type="InterPro" id="IPR002935">
    <property type="entry name" value="SAM_O-MeTrfase"/>
</dbReference>
<evidence type="ECO:0000256" key="1">
    <source>
        <dbReference type="ARBA" id="ARBA00022603"/>
    </source>
</evidence>
<evidence type="ECO:0000256" key="3">
    <source>
        <dbReference type="ARBA" id="ARBA00022691"/>
    </source>
</evidence>
<dbReference type="PROSITE" id="PS51682">
    <property type="entry name" value="SAM_OMT_I"/>
    <property type="match status" value="1"/>
</dbReference>
<name>A0A8H8U2A9_9HELO</name>
<reference evidence="5 6" key="1">
    <citation type="submission" date="2018-05" db="EMBL/GenBank/DDBJ databases">
        <title>Genome sequencing and assembly of the regulated plant pathogen Lachnellula willkommii and related sister species for the development of diagnostic species identification markers.</title>
        <authorList>
            <person name="Giroux E."/>
            <person name="Bilodeau G."/>
        </authorList>
    </citation>
    <scope>NUCLEOTIDE SEQUENCE [LARGE SCALE GENOMIC DNA]</scope>
    <source>
        <strain evidence="5 6">CBS 185.66</strain>
    </source>
</reference>
<evidence type="ECO:0000256" key="2">
    <source>
        <dbReference type="ARBA" id="ARBA00022679"/>
    </source>
</evidence>
<dbReference type="InterPro" id="IPR029063">
    <property type="entry name" value="SAM-dependent_MTases_sf"/>
</dbReference>
<dbReference type="PANTHER" id="PTHR10509">
    <property type="entry name" value="O-METHYLTRANSFERASE-RELATED"/>
    <property type="match status" value="1"/>
</dbReference>
<proteinExistence type="inferred from homology"/>
<dbReference type="Proteomes" id="UP000431533">
    <property type="component" value="Unassembled WGS sequence"/>
</dbReference>
<feature type="non-terminal residue" evidence="5">
    <location>
        <position position="225"/>
    </location>
</feature>
<evidence type="ECO:0000313" key="5">
    <source>
        <dbReference type="EMBL" id="TVY30945.1"/>
    </source>
</evidence>
<evidence type="ECO:0000256" key="4">
    <source>
        <dbReference type="ARBA" id="ARBA00023453"/>
    </source>
</evidence>
<keyword evidence="3" id="KW-0949">S-adenosyl-L-methionine</keyword>
<dbReference type="OrthoDB" id="10251242at2759"/>
<dbReference type="GO" id="GO:0008171">
    <property type="term" value="F:O-methyltransferase activity"/>
    <property type="evidence" value="ECO:0007669"/>
    <property type="project" value="InterPro"/>
</dbReference>
<comment type="caution">
    <text evidence="5">The sequence shown here is derived from an EMBL/GenBank/DDBJ whole genome shotgun (WGS) entry which is preliminary data.</text>
</comment>
<organism evidence="5 6">
    <name type="scientific">Lachnellula hyalina</name>
    <dbReference type="NCBI Taxonomy" id="1316788"/>
    <lineage>
        <taxon>Eukaryota</taxon>
        <taxon>Fungi</taxon>
        <taxon>Dikarya</taxon>
        <taxon>Ascomycota</taxon>
        <taxon>Pezizomycotina</taxon>
        <taxon>Leotiomycetes</taxon>
        <taxon>Helotiales</taxon>
        <taxon>Lachnaceae</taxon>
        <taxon>Lachnellula</taxon>
    </lineage>
</organism>
<gene>
    <name evidence="5" type="primary">mdmC_1</name>
    <name evidence="5" type="ORF">LHYA1_G000198</name>
</gene>
<keyword evidence="2 5" id="KW-0808">Transferase</keyword>
<dbReference type="EMBL" id="QGMH01000002">
    <property type="protein sequence ID" value="TVY30945.1"/>
    <property type="molecule type" value="Genomic_DNA"/>
</dbReference>
<accession>A0A8H8U2A9</accession>
<dbReference type="GO" id="GO:0008757">
    <property type="term" value="F:S-adenosylmethionine-dependent methyltransferase activity"/>
    <property type="evidence" value="ECO:0007669"/>
    <property type="project" value="TreeGrafter"/>
</dbReference>